<name>A0A8S5QYY3_9CAUD</name>
<dbReference type="EMBL" id="BK015769">
    <property type="protein sequence ID" value="DAE24122.1"/>
    <property type="molecule type" value="Genomic_DNA"/>
</dbReference>
<sequence>MLAQTALVSEKQTVSILSNKTTAQGQKLQLQVTPLATGYPLNQLGIWAKLDSGAARLIALFQTDTDAGVEIPSKTDVPDYVYTFYGLLEFTGSGGTLQVTIDASALVTAESMAAAIKAHNEDENAHEGIRQAITDKQDKITASGILKGDGKGGVTAQTFDTVPTENSDKLLTSGAVAAALAKKAGLGTDGKVPVSQLPVNTPGGVAGLGEDGKVGTGQLPVNTPGGVAGLGADGKMGTDQLPINVPNGIPTLGADGKLSADSLPQVGMTAQIVVTAPTGSTVTATLGTKVYTATESGGKWTFDVEDYGTYTIKATKNGQTATDTVTVSVVQQYTATLSYFTATIHVSIDSGSNVTCTKGSKTQSKTASATGTVDFTVTESGTYTITATKNGETAEDTATITADGQTVNVELAYRHIYGVVWDGTSTTVWSRTDEAASFVNPTPYRAGATSYGSPFDNLYPWSGMVRVTDAVAGELVAIPKFWYKWTKSGNSLKLQIADKETDGFHVSPAHADRGDGKGERDIVYIGRYHCNNNNYKSQSGVKPKANITRSTARTSIHNLGSNIWQSDIQMRMTIWMLYLVEFADWNSQKTIGKGCGNNSATENMGYTDSMPYHTGTTLASRDSYGLGTQYRYIEGLWGNVYDWGDGCYYNSNGLNIINTPSSFSDNSGGTAVGVPSSGWPSAFTVATVAGLEWVIYPTASGGSETTYSADYWNFNASSPCLFFGGSYYQGGDRGLFYVNCNSASSSYAYIGCRLQKLP</sequence>
<evidence type="ECO:0000313" key="1">
    <source>
        <dbReference type="EMBL" id="DAE24122.1"/>
    </source>
</evidence>
<accession>A0A8S5QYY3</accession>
<reference evidence="1" key="1">
    <citation type="journal article" date="2021" name="Proc. Natl. Acad. Sci. U.S.A.">
        <title>A Catalog of Tens of Thousands of Viruses from Human Metagenomes Reveals Hidden Associations with Chronic Diseases.</title>
        <authorList>
            <person name="Tisza M.J."/>
            <person name="Buck C.B."/>
        </authorList>
    </citation>
    <scope>NUCLEOTIDE SEQUENCE</scope>
    <source>
        <strain evidence="1">CtLtm40</strain>
    </source>
</reference>
<protein>
    <submittedName>
        <fullName evidence="1">Tail collar fiber protein</fullName>
    </submittedName>
</protein>
<organism evidence="1">
    <name type="scientific">Myoviridae sp. ctLtm40</name>
    <dbReference type="NCBI Taxonomy" id="2826641"/>
    <lineage>
        <taxon>Viruses</taxon>
        <taxon>Duplodnaviria</taxon>
        <taxon>Heunggongvirae</taxon>
        <taxon>Uroviricota</taxon>
        <taxon>Caudoviricetes</taxon>
    </lineage>
</organism>
<proteinExistence type="predicted"/>